<comment type="caution">
    <text evidence="1">The sequence shown here is derived from an EMBL/GenBank/DDBJ whole genome shotgun (WGS) entry which is preliminary data.</text>
</comment>
<evidence type="ECO:0000313" key="1">
    <source>
        <dbReference type="EMBL" id="RRT67048.1"/>
    </source>
</evidence>
<proteinExistence type="predicted"/>
<dbReference type="EMBL" id="AMZH03005183">
    <property type="protein sequence ID" value="RRT67048.1"/>
    <property type="molecule type" value="Genomic_DNA"/>
</dbReference>
<evidence type="ECO:0000313" key="2">
    <source>
        <dbReference type="Proteomes" id="UP000287651"/>
    </source>
</evidence>
<organism evidence="1 2">
    <name type="scientific">Ensete ventricosum</name>
    <name type="common">Abyssinian banana</name>
    <name type="synonym">Musa ensete</name>
    <dbReference type="NCBI Taxonomy" id="4639"/>
    <lineage>
        <taxon>Eukaryota</taxon>
        <taxon>Viridiplantae</taxon>
        <taxon>Streptophyta</taxon>
        <taxon>Embryophyta</taxon>
        <taxon>Tracheophyta</taxon>
        <taxon>Spermatophyta</taxon>
        <taxon>Magnoliopsida</taxon>
        <taxon>Liliopsida</taxon>
        <taxon>Zingiberales</taxon>
        <taxon>Musaceae</taxon>
        <taxon>Ensete</taxon>
    </lineage>
</organism>
<protein>
    <submittedName>
        <fullName evidence="1">Uncharacterized protein</fullName>
    </submittedName>
</protein>
<accession>A0A426ZSX4</accession>
<dbReference type="AlphaFoldDB" id="A0A426ZSX4"/>
<gene>
    <name evidence="1" type="ORF">B296_00010029</name>
</gene>
<dbReference type="Proteomes" id="UP000287651">
    <property type="component" value="Unassembled WGS sequence"/>
</dbReference>
<sequence>MPGEESCPVDCSGKKLTTTSGSCNTFTKSRRQHPIDDAQTVTFSFFLFF</sequence>
<name>A0A426ZSX4_ENSVE</name>
<reference evidence="1 2" key="1">
    <citation type="journal article" date="2014" name="Agronomy (Basel)">
        <title>A Draft Genome Sequence for Ensete ventricosum, the Drought-Tolerant Tree Against Hunger.</title>
        <authorList>
            <person name="Harrison J."/>
            <person name="Moore K.A."/>
            <person name="Paszkiewicz K."/>
            <person name="Jones T."/>
            <person name="Grant M."/>
            <person name="Ambacheew D."/>
            <person name="Muzemil S."/>
            <person name="Studholme D.J."/>
        </authorList>
    </citation>
    <scope>NUCLEOTIDE SEQUENCE [LARGE SCALE GENOMIC DNA]</scope>
</reference>